<evidence type="ECO:0008006" key="3">
    <source>
        <dbReference type="Google" id="ProtNLM"/>
    </source>
</evidence>
<comment type="caution">
    <text evidence="1">The sequence shown here is derived from an EMBL/GenBank/DDBJ whole genome shotgun (WGS) entry which is preliminary data.</text>
</comment>
<dbReference type="EMBL" id="QJVJ01000005">
    <property type="protein sequence ID" value="PYI54472.1"/>
    <property type="molecule type" value="Genomic_DNA"/>
</dbReference>
<dbReference type="GO" id="GO:0043937">
    <property type="term" value="P:regulation of sporulation"/>
    <property type="evidence" value="ECO:0007669"/>
    <property type="project" value="InterPro"/>
</dbReference>
<keyword evidence="2" id="KW-1185">Reference proteome</keyword>
<dbReference type="Proteomes" id="UP000247476">
    <property type="component" value="Unassembled WGS sequence"/>
</dbReference>
<dbReference type="RefSeq" id="WP_110840531.1">
    <property type="nucleotide sequence ID" value="NZ_QJVJ01000005.1"/>
</dbReference>
<proteinExistence type="predicted"/>
<dbReference type="OrthoDB" id="2680326at2"/>
<evidence type="ECO:0000313" key="1">
    <source>
        <dbReference type="EMBL" id="PYI54472.1"/>
    </source>
</evidence>
<reference evidence="1 2" key="1">
    <citation type="submission" date="2018-05" db="EMBL/GenBank/DDBJ databases">
        <title>Paenibacillus flagellatus sp. nov., isolated from selenium mineral soil.</title>
        <authorList>
            <person name="Dai X."/>
        </authorList>
    </citation>
    <scope>NUCLEOTIDE SEQUENCE [LARGE SCALE GENOMIC DNA]</scope>
    <source>
        <strain evidence="1 2">DXL2</strain>
    </source>
</reference>
<dbReference type="InterPro" id="IPR037208">
    <property type="entry name" value="Spo0E-like_sf"/>
</dbReference>
<dbReference type="InterPro" id="IPR036638">
    <property type="entry name" value="HLH_DNA-bd_sf"/>
</dbReference>
<dbReference type="Pfam" id="PF09388">
    <property type="entry name" value="SpoOE-like"/>
    <property type="match status" value="1"/>
</dbReference>
<dbReference type="AlphaFoldDB" id="A0A2V5K6M6"/>
<dbReference type="Gene3D" id="4.10.280.10">
    <property type="entry name" value="Helix-loop-helix DNA-binding domain"/>
    <property type="match status" value="1"/>
</dbReference>
<dbReference type="InterPro" id="IPR018540">
    <property type="entry name" value="Spo0E-like"/>
</dbReference>
<evidence type="ECO:0000313" key="2">
    <source>
        <dbReference type="Proteomes" id="UP000247476"/>
    </source>
</evidence>
<protein>
    <recommendedName>
        <fullName evidence="3">Aspartyl-phosphate phosphatase Spo0E family protein</fullName>
    </recommendedName>
</protein>
<dbReference type="GO" id="GO:0046983">
    <property type="term" value="F:protein dimerization activity"/>
    <property type="evidence" value="ECO:0007669"/>
    <property type="project" value="InterPro"/>
</dbReference>
<name>A0A2V5K6M6_9BACL</name>
<accession>A0A2V5K6M6</accession>
<dbReference type="SUPFAM" id="SSF140500">
    <property type="entry name" value="BAS1536-like"/>
    <property type="match status" value="1"/>
</dbReference>
<gene>
    <name evidence="1" type="ORF">DLM86_13470</name>
</gene>
<sequence>MSHHIGLNREINQLKQLLVRTAKEHKYNFGHPHVLEISQQLDRLIVKVMRYTR</sequence>
<organism evidence="1 2">
    <name type="scientific">Paenibacillus flagellatus</name>
    <dbReference type="NCBI Taxonomy" id="2211139"/>
    <lineage>
        <taxon>Bacteria</taxon>
        <taxon>Bacillati</taxon>
        <taxon>Bacillota</taxon>
        <taxon>Bacilli</taxon>
        <taxon>Bacillales</taxon>
        <taxon>Paenibacillaceae</taxon>
        <taxon>Paenibacillus</taxon>
    </lineage>
</organism>